<dbReference type="EMBL" id="SIJK02000001">
    <property type="protein sequence ID" value="MBP1464170.1"/>
    <property type="molecule type" value="Genomic_DNA"/>
</dbReference>
<organism evidence="4 5">
    <name type="scientific">Candidatus Chloroploca mongolica</name>
    <dbReference type="NCBI Taxonomy" id="2528176"/>
    <lineage>
        <taxon>Bacteria</taxon>
        <taxon>Bacillati</taxon>
        <taxon>Chloroflexota</taxon>
        <taxon>Chloroflexia</taxon>
        <taxon>Chloroflexales</taxon>
        <taxon>Chloroflexineae</taxon>
        <taxon>Oscillochloridaceae</taxon>
        <taxon>Candidatus Chloroploca</taxon>
    </lineage>
</organism>
<evidence type="ECO:0000313" key="4">
    <source>
        <dbReference type="EMBL" id="MBP1464170.1"/>
    </source>
</evidence>
<keyword evidence="5" id="KW-1185">Reference proteome</keyword>
<dbReference type="Pfam" id="PF02374">
    <property type="entry name" value="ArsA_ATPase"/>
    <property type="match status" value="2"/>
</dbReference>
<sequence>MTQFLFFSGKGGVGKTSMACTTAVYHADAGQRTLIVTTDPASNLSDVFQQPIGHAITPIDAAPNLFAMEIDADRATEEYKDRALAPIRAAFPPAMVAVMEEQMSGPCTAEVAAFDRFTDFLDVPSDAGGDFDVVIFDTAPTGHTLRLIELPVEWSRSIDAAEQGSGQTCIGPAAAIQDAKHKYERAVAAMRDPAATTFTFVLQPEATSLKETRRAMDELGKLGISSQHLIVNAVIPAEEAANPLFAARRTMQQGYLAQIARELPLPTRQMPLLAGEITGVDRLRAVGRLLFHHDATALVDLAVNPDAITPLEPDLMAILPRLLPDGGRRTIFFAGKGGVGKTVASCVTAVWLAHQGFKTLLLTTDPAAHLGDVLDVPVGDTVAPVSGVPGLFATKIDPKAAGEAYKTRILADARARGRSPASIAMMQEELDSPCTEEIAAFDLFIDYAAQADWEVIVFDTAPTGHTLRMLELPMDWSQQIDVKVFASVDGAQADEVAKARFGGVIELMRDPRQSTFAFVLYPEATPILEAARAVEELSSLGIAPGLVVANYVLTEAAATTPFGQARRAMQARYLAELPSRFAAPVLPIPLLPQEVKGLALLTELGEQLYNADVPTASGGSERQGSPEAYGS</sequence>
<reference evidence="4 5" key="1">
    <citation type="submission" date="2021-03" db="EMBL/GenBank/DDBJ databases">
        <authorList>
            <person name="Grouzdev D.S."/>
        </authorList>
    </citation>
    <scope>NUCLEOTIDE SEQUENCE [LARGE SCALE GENOMIC DNA]</scope>
    <source>
        <strain evidence="4 5">M50-1</strain>
    </source>
</reference>
<dbReference type="NCBIfam" id="TIGR00345">
    <property type="entry name" value="GET3_arsA_TRC40"/>
    <property type="match status" value="2"/>
</dbReference>
<dbReference type="InterPro" id="IPR027417">
    <property type="entry name" value="P-loop_NTPase"/>
</dbReference>
<protein>
    <submittedName>
        <fullName evidence="4">TRC40/GET3/ArsA family transport-energizing ATPase</fullName>
    </submittedName>
</protein>
<feature type="domain" description="ArsA/GET3 Anion-transporting ATPase-like" evidence="3">
    <location>
        <begin position="329"/>
        <end position="609"/>
    </location>
</feature>
<feature type="region of interest" description="Disordered" evidence="2">
    <location>
        <begin position="612"/>
        <end position="631"/>
    </location>
</feature>
<dbReference type="InterPro" id="IPR025723">
    <property type="entry name" value="ArsA/GET3_ATPase-like"/>
</dbReference>
<evidence type="ECO:0000256" key="2">
    <source>
        <dbReference type="SAM" id="MobiDB-lite"/>
    </source>
</evidence>
<evidence type="ECO:0000313" key="5">
    <source>
        <dbReference type="Proteomes" id="UP001193081"/>
    </source>
</evidence>
<comment type="caution">
    <text evidence="4">The sequence shown here is derived from an EMBL/GenBank/DDBJ whole genome shotgun (WGS) entry which is preliminary data.</text>
</comment>
<name>A0ABS4D402_9CHLR</name>
<dbReference type="RefSeq" id="WP_135475588.1">
    <property type="nucleotide sequence ID" value="NZ_SIJK02000001.1"/>
</dbReference>
<dbReference type="CDD" id="cd02035">
    <property type="entry name" value="ArsA"/>
    <property type="match status" value="2"/>
</dbReference>
<dbReference type="PANTHER" id="PTHR10803:SF3">
    <property type="entry name" value="ATPASE GET3"/>
    <property type="match status" value="1"/>
</dbReference>
<accession>A0ABS4D402</accession>
<dbReference type="SUPFAM" id="SSF52540">
    <property type="entry name" value="P-loop containing nucleoside triphosphate hydrolases"/>
    <property type="match status" value="2"/>
</dbReference>
<dbReference type="Proteomes" id="UP001193081">
    <property type="component" value="Unassembled WGS sequence"/>
</dbReference>
<evidence type="ECO:0000259" key="3">
    <source>
        <dbReference type="Pfam" id="PF02374"/>
    </source>
</evidence>
<proteinExistence type="inferred from homology"/>
<gene>
    <name evidence="4" type="ORF">EYB53_000480</name>
</gene>
<evidence type="ECO:0000256" key="1">
    <source>
        <dbReference type="ARBA" id="ARBA00011040"/>
    </source>
</evidence>
<dbReference type="InterPro" id="IPR016300">
    <property type="entry name" value="ATPase_ArsA/GET3"/>
</dbReference>
<feature type="domain" description="ArsA/GET3 Anion-transporting ATPase-like" evidence="3">
    <location>
        <begin position="3"/>
        <end position="290"/>
    </location>
</feature>
<comment type="similarity">
    <text evidence="1">Belongs to the arsA ATPase family.</text>
</comment>
<dbReference type="PANTHER" id="PTHR10803">
    <property type="entry name" value="ARSENICAL PUMP-DRIVING ATPASE ARSENITE-TRANSLOCATING ATPASE"/>
    <property type="match status" value="1"/>
</dbReference>
<dbReference type="Gene3D" id="3.40.50.300">
    <property type="entry name" value="P-loop containing nucleotide triphosphate hydrolases"/>
    <property type="match status" value="2"/>
</dbReference>